<dbReference type="Pfam" id="PF12833">
    <property type="entry name" value="HTH_18"/>
    <property type="match status" value="1"/>
</dbReference>
<dbReference type="GO" id="GO:0043565">
    <property type="term" value="F:sequence-specific DNA binding"/>
    <property type="evidence" value="ECO:0007669"/>
    <property type="project" value="InterPro"/>
</dbReference>
<protein>
    <submittedName>
        <fullName evidence="5">AraC family transcriptional regulator</fullName>
    </submittedName>
</protein>
<evidence type="ECO:0000256" key="2">
    <source>
        <dbReference type="ARBA" id="ARBA00023125"/>
    </source>
</evidence>
<proteinExistence type="predicted"/>
<feature type="domain" description="HTH araC/xylS-type" evidence="4">
    <location>
        <begin position="214"/>
        <end position="312"/>
    </location>
</feature>
<dbReference type="InterPro" id="IPR018062">
    <property type="entry name" value="HTH_AraC-typ_CS"/>
</dbReference>
<comment type="caution">
    <text evidence="5">The sequence shown here is derived from an EMBL/GenBank/DDBJ whole genome shotgun (WGS) entry which is preliminary data.</text>
</comment>
<organism evidence="5 6">
    <name type="scientific">Chryseosolibacter histidini</name>
    <dbReference type="NCBI Taxonomy" id="2782349"/>
    <lineage>
        <taxon>Bacteria</taxon>
        <taxon>Pseudomonadati</taxon>
        <taxon>Bacteroidota</taxon>
        <taxon>Cytophagia</taxon>
        <taxon>Cytophagales</taxon>
        <taxon>Chryseotaleaceae</taxon>
        <taxon>Chryseosolibacter</taxon>
    </lineage>
</organism>
<evidence type="ECO:0000256" key="1">
    <source>
        <dbReference type="ARBA" id="ARBA00023015"/>
    </source>
</evidence>
<name>A0AAP2DIG1_9BACT</name>
<gene>
    <name evidence="5" type="ORF">KK083_08845</name>
</gene>
<evidence type="ECO:0000256" key="3">
    <source>
        <dbReference type="ARBA" id="ARBA00023163"/>
    </source>
</evidence>
<dbReference type="RefSeq" id="WP_254162608.1">
    <property type="nucleotide sequence ID" value="NZ_JAHESF010000007.1"/>
</dbReference>
<keyword evidence="2" id="KW-0238">DNA-binding</keyword>
<evidence type="ECO:0000313" key="6">
    <source>
        <dbReference type="Proteomes" id="UP001319200"/>
    </source>
</evidence>
<dbReference type="GO" id="GO:0003700">
    <property type="term" value="F:DNA-binding transcription factor activity"/>
    <property type="evidence" value="ECO:0007669"/>
    <property type="project" value="InterPro"/>
</dbReference>
<dbReference type="PANTHER" id="PTHR47893">
    <property type="entry name" value="REGULATORY PROTEIN PCHR"/>
    <property type="match status" value="1"/>
</dbReference>
<dbReference type="PROSITE" id="PS00041">
    <property type="entry name" value="HTH_ARAC_FAMILY_1"/>
    <property type="match status" value="1"/>
</dbReference>
<dbReference type="SUPFAM" id="SSF46689">
    <property type="entry name" value="Homeodomain-like"/>
    <property type="match status" value="2"/>
</dbReference>
<sequence length="312" mass="35830">MSNSYRDTSLMEKSEFCYIDDRGAAAQIVLHECKLNGAHLYSASSSPANEVRIRELQEEPVLNMYFSLEGRWLSKARHGGREFPLTGAQHTLNYTPHFDGYYVMSRTAQKNFGIILYESFFSRLLANELECLKRFWDKAQKGEAAHILPYAMPITPEQRGIISDMQQCAYTGHLRELFYESRILDLYLLQAEQAELLINRKYTPLKPGDTEKLYAARQYVQDQLLTPLTLEAIARHAGLNDFKLKKGFKQLFGTSVFSYLNALKMNYALRMLRDTGCTVAEVAHAVGYGEPHNFTKAFKKHFGYLPRHAKGW</sequence>
<keyword evidence="6" id="KW-1185">Reference proteome</keyword>
<accession>A0AAP2DIG1</accession>
<reference evidence="5 6" key="1">
    <citation type="submission" date="2021-05" db="EMBL/GenBank/DDBJ databases">
        <title>A Polyphasic approach of four new species of the genus Ohtaekwangia: Ohtaekwangia histidinii sp. nov., Ohtaekwangia cretensis sp. nov., Ohtaekwangia indiensis sp. nov., Ohtaekwangia reichenbachii sp. nov. from diverse environment.</title>
        <authorList>
            <person name="Octaviana S."/>
        </authorList>
    </citation>
    <scope>NUCLEOTIDE SEQUENCE [LARGE SCALE GENOMIC DNA]</scope>
    <source>
        <strain evidence="5 6">PWU4</strain>
    </source>
</reference>
<keyword evidence="1" id="KW-0805">Transcription regulation</keyword>
<dbReference type="PROSITE" id="PS01124">
    <property type="entry name" value="HTH_ARAC_FAMILY_2"/>
    <property type="match status" value="1"/>
</dbReference>
<dbReference type="InterPro" id="IPR009057">
    <property type="entry name" value="Homeodomain-like_sf"/>
</dbReference>
<dbReference type="EMBL" id="JAHESF010000007">
    <property type="protein sequence ID" value="MBT1696978.1"/>
    <property type="molecule type" value="Genomic_DNA"/>
</dbReference>
<dbReference type="InterPro" id="IPR053142">
    <property type="entry name" value="PchR_regulatory_protein"/>
</dbReference>
<dbReference type="InterPro" id="IPR018060">
    <property type="entry name" value="HTH_AraC"/>
</dbReference>
<dbReference type="Gene3D" id="1.10.10.60">
    <property type="entry name" value="Homeodomain-like"/>
    <property type="match status" value="2"/>
</dbReference>
<evidence type="ECO:0000259" key="4">
    <source>
        <dbReference type="PROSITE" id="PS01124"/>
    </source>
</evidence>
<dbReference type="AlphaFoldDB" id="A0AAP2DIG1"/>
<keyword evidence="3" id="KW-0804">Transcription</keyword>
<evidence type="ECO:0000313" key="5">
    <source>
        <dbReference type="EMBL" id="MBT1696978.1"/>
    </source>
</evidence>
<dbReference type="PANTHER" id="PTHR47893:SF1">
    <property type="entry name" value="REGULATORY PROTEIN PCHR"/>
    <property type="match status" value="1"/>
</dbReference>
<dbReference type="SMART" id="SM00342">
    <property type="entry name" value="HTH_ARAC"/>
    <property type="match status" value="1"/>
</dbReference>
<dbReference type="Proteomes" id="UP001319200">
    <property type="component" value="Unassembled WGS sequence"/>
</dbReference>